<dbReference type="AlphaFoldDB" id="A0A2N0ZI09"/>
<keyword evidence="5" id="KW-0067">ATP-binding</keyword>
<evidence type="ECO:0000256" key="2">
    <source>
        <dbReference type="ARBA" id="ARBA00022741"/>
    </source>
</evidence>
<organism evidence="7 8">
    <name type="scientific">Cytobacillus horneckiae</name>
    <dbReference type="NCBI Taxonomy" id="549687"/>
    <lineage>
        <taxon>Bacteria</taxon>
        <taxon>Bacillati</taxon>
        <taxon>Bacillota</taxon>
        <taxon>Bacilli</taxon>
        <taxon>Bacillales</taxon>
        <taxon>Bacillaceae</taxon>
        <taxon>Cytobacillus</taxon>
    </lineage>
</organism>
<sequence>MTTTGVYIKEWLSAIKAEIGYMKKFGNNKYRIEQGQLLQKNDGFTYFFDTVAPVNIPVGSKVKLEWGGKTAKGRILSSEGKNIIIKLEEYLGDIISEVIVSYDPWELLDELFQRLSEIKTSKKKRSRIKRLLNPGNEVKHPVDKIKSNVHELILRSKYNPVTYVWGPPGTGKTYTLARVAANKYFKNQKVLVLSHSNQAVDVLLAEISQFTMDKNRFKRGELLRYGSQNGSMLLKHPELTTDYLMKKNDYHLTKKKNELLEERRKLKQDLSFSFSKRDSEQLLEVEKKIGQLFDKIKQKELEFVKEAKVLGTTLAKAATDSSIFENEFDLVIVDEASMAYVPQAAFAASLGKRVIICGDFKQLPPIAAAKHELVNKWLREDVFHHAGVAETVNKSGLHPHLFLLKEQRRMHPDISSFTNKYIYHSLVGDHPEVKKNRKTITARLPFTGRASIFLNTAGAGRYCIRDSQTQSRANLWQLLLSFQLIYEAYLDGARSIGYVTPFRVQALLMERLLEENFKEEIQTADILSATVHRFQGSEREMMIFDTVDSTPERRPGMLLTGKDSERLLNVAITRTKGKFIHVGDYSFIRQKVSYHKIWRKLADFQIANNQDVHPQEIGKWIKNMHPKLQWMHARKTELMFNDILAAKNSLYICLPESKNFPEQWIKIINCIKPGISITIFSENKLAGIKNHNWSNNPLSFPFILIDEMIVWVGAPIEGLKDGQPPYVAARAQSNVLASFIIQQLNG</sequence>
<dbReference type="InterPro" id="IPR050534">
    <property type="entry name" value="Coronavir_polyprotein_1ab"/>
</dbReference>
<evidence type="ECO:0000256" key="1">
    <source>
        <dbReference type="ARBA" id="ARBA00007913"/>
    </source>
</evidence>
<dbReference type="InterPro" id="IPR047187">
    <property type="entry name" value="SF1_C_Upf1"/>
</dbReference>
<keyword evidence="2" id="KW-0547">Nucleotide-binding</keyword>
<evidence type="ECO:0000256" key="5">
    <source>
        <dbReference type="ARBA" id="ARBA00022840"/>
    </source>
</evidence>
<dbReference type="RefSeq" id="WP_066198553.1">
    <property type="nucleotide sequence ID" value="NZ_JARMMB010000010.1"/>
</dbReference>
<dbReference type="GO" id="GO:0016787">
    <property type="term" value="F:hydrolase activity"/>
    <property type="evidence" value="ECO:0007669"/>
    <property type="project" value="UniProtKB-KW"/>
</dbReference>
<evidence type="ECO:0000256" key="3">
    <source>
        <dbReference type="ARBA" id="ARBA00022801"/>
    </source>
</evidence>
<comment type="similarity">
    <text evidence="1">Belongs to the DNA2/NAM7 helicase family.</text>
</comment>
<dbReference type="InterPro" id="IPR041679">
    <property type="entry name" value="DNA2/NAM7-like_C"/>
</dbReference>
<dbReference type="GO" id="GO:0043139">
    <property type="term" value="F:5'-3' DNA helicase activity"/>
    <property type="evidence" value="ECO:0007669"/>
    <property type="project" value="TreeGrafter"/>
</dbReference>
<comment type="caution">
    <text evidence="7">The sequence shown here is derived from an EMBL/GenBank/DDBJ whole genome shotgun (WGS) entry which is preliminary data.</text>
</comment>
<dbReference type="Pfam" id="PF13087">
    <property type="entry name" value="AAA_12"/>
    <property type="match status" value="1"/>
</dbReference>
<accession>A0A2N0ZI09</accession>
<dbReference type="PANTHER" id="PTHR43788">
    <property type="entry name" value="DNA2/NAM7 HELICASE FAMILY MEMBER"/>
    <property type="match status" value="1"/>
</dbReference>
<feature type="domain" description="AAA+ ATPase" evidence="6">
    <location>
        <begin position="158"/>
        <end position="379"/>
    </location>
</feature>
<dbReference type="PANTHER" id="PTHR43788:SF8">
    <property type="entry name" value="DNA-BINDING PROTEIN SMUBP-2"/>
    <property type="match status" value="1"/>
</dbReference>
<keyword evidence="8" id="KW-1185">Reference proteome</keyword>
<reference evidence="7 8" key="1">
    <citation type="journal article" date="2010" name="Int. J. Syst. Evol. Microbiol.">
        <title>Bacillus horneckiae sp. nov., isolated from a spacecraft-assembly clean room.</title>
        <authorList>
            <person name="Vaishampayan P."/>
            <person name="Probst A."/>
            <person name="Krishnamurthi S."/>
            <person name="Ghosh S."/>
            <person name="Osman S."/>
            <person name="McDowall A."/>
            <person name="Ruckmani A."/>
            <person name="Mayilraj S."/>
            <person name="Venkateswaran K."/>
        </authorList>
    </citation>
    <scope>NUCLEOTIDE SEQUENCE [LARGE SCALE GENOMIC DNA]</scope>
    <source>
        <strain evidence="8">1PO1SC</strain>
    </source>
</reference>
<dbReference type="InterPro" id="IPR041677">
    <property type="entry name" value="DNA2/NAM7_AAA_11"/>
</dbReference>
<dbReference type="SUPFAM" id="SSF52540">
    <property type="entry name" value="P-loop containing nucleoside triphosphate hydrolases"/>
    <property type="match status" value="1"/>
</dbReference>
<dbReference type="GO" id="GO:0005524">
    <property type="term" value="F:ATP binding"/>
    <property type="evidence" value="ECO:0007669"/>
    <property type="project" value="UniProtKB-KW"/>
</dbReference>
<name>A0A2N0ZI09_9BACI</name>
<dbReference type="Gene3D" id="3.40.50.300">
    <property type="entry name" value="P-loop containing nucleotide triphosphate hydrolases"/>
    <property type="match status" value="2"/>
</dbReference>
<evidence type="ECO:0000259" key="6">
    <source>
        <dbReference type="SMART" id="SM00382"/>
    </source>
</evidence>
<keyword evidence="4 7" id="KW-0347">Helicase</keyword>
<dbReference type="EMBL" id="PISD01000019">
    <property type="protein sequence ID" value="PKG29159.1"/>
    <property type="molecule type" value="Genomic_DNA"/>
</dbReference>
<evidence type="ECO:0000313" key="8">
    <source>
        <dbReference type="Proteomes" id="UP000233343"/>
    </source>
</evidence>
<dbReference type="InterPro" id="IPR003593">
    <property type="entry name" value="AAA+_ATPase"/>
</dbReference>
<keyword evidence="3" id="KW-0378">Hydrolase</keyword>
<dbReference type="Pfam" id="PF13086">
    <property type="entry name" value="AAA_11"/>
    <property type="match status" value="1"/>
</dbReference>
<dbReference type="Proteomes" id="UP000233343">
    <property type="component" value="Unassembled WGS sequence"/>
</dbReference>
<dbReference type="InterPro" id="IPR027417">
    <property type="entry name" value="P-loop_NTPase"/>
</dbReference>
<protein>
    <submittedName>
        <fullName evidence="7">DNA helicase</fullName>
    </submittedName>
</protein>
<evidence type="ECO:0000256" key="4">
    <source>
        <dbReference type="ARBA" id="ARBA00022806"/>
    </source>
</evidence>
<proteinExistence type="inferred from homology"/>
<dbReference type="SMART" id="SM00382">
    <property type="entry name" value="AAA"/>
    <property type="match status" value="1"/>
</dbReference>
<evidence type="ECO:0000313" key="7">
    <source>
        <dbReference type="EMBL" id="PKG29159.1"/>
    </source>
</evidence>
<dbReference type="CDD" id="cd18808">
    <property type="entry name" value="SF1_C_Upf1"/>
    <property type="match status" value="1"/>
</dbReference>
<gene>
    <name evidence="7" type="ORF">CWS20_10385</name>
</gene>